<comment type="similarity">
    <text evidence="3">Belongs to the SNUT3 family.</text>
</comment>
<feature type="domain" description="U4/U6.U5 small nuclear ribonucleoprotein 27kDa protein" evidence="9">
    <location>
        <begin position="88"/>
        <end position="141"/>
    </location>
</feature>
<dbReference type="EMBL" id="MPUK01000002">
    <property type="protein sequence ID" value="ONH69126.1"/>
    <property type="molecule type" value="Genomic_DNA"/>
</dbReference>
<organism evidence="10">
    <name type="scientific">Cyberlindnera fabianii</name>
    <name type="common">Yeast</name>
    <name type="synonym">Hansenula fabianii</name>
    <dbReference type="NCBI Taxonomy" id="36022"/>
    <lineage>
        <taxon>Eukaryota</taxon>
        <taxon>Fungi</taxon>
        <taxon>Dikarya</taxon>
        <taxon>Ascomycota</taxon>
        <taxon>Saccharomycotina</taxon>
        <taxon>Saccharomycetes</taxon>
        <taxon>Phaffomycetales</taxon>
        <taxon>Phaffomycetaceae</taxon>
        <taxon>Cyberlindnera</taxon>
    </lineage>
</organism>
<name>A0A061BAN9_CYBFA</name>
<feature type="region of interest" description="Disordered" evidence="8">
    <location>
        <begin position="122"/>
        <end position="145"/>
    </location>
</feature>
<dbReference type="OMA" id="QPNERRD"/>
<feature type="compositionally biased region" description="Basic and acidic residues" evidence="8">
    <location>
        <begin position="46"/>
        <end position="69"/>
    </location>
</feature>
<keyword evidence="6" id="KW-0508">mRNA splicing</keyword>
<dbReference type="PANTHER" id="PTHR31077:SF1">
    <property type="entry name" value="U4_U6.U5 SMALL NUCLEAR RIBONUCLEOPROTEIN 27 KDA PROTEIN"/>
    <property type="match status" value="1"/>
</dbReference>
<protein>
    <submittedName>
        <fullName evidence="10">CYFA0S16e00452g1_1</fullName>
    </submittedName>
</protein>
<dbReference type="AlphaFoldDB" id="A0A061BAN9"/>
<dbReference type="VEuPathDB" id="FungiDB:BON22_1432"/>
<evidence type="ECO:0000256" key="6">
    <source>
        <dbReference type="ARBA" id="ARBA00023187"/>
    </source>
</evidence>
<keyword evidence="5" id="KW-0507">mRNA processing</keyword>
<dbReference type="EMBL" id="LK052901">
    <property type="protein sequence ID" value="CDR44957.1"/>
    <property type="molecule type" value="Genomic_DNA"/>
</dbReference>
<dbReference type="GO" id="GO:0008380">
    <property type="term" value="P:RNA splicing"/>
    <property type="evidence" value="ECO:0007669"/>
    <property type="project" value="UniProtKB-KW"/>
</dbReference>
<comment type="subcellular location">
    <subcellularLocation>
        <location evidence="2">Nucleus</location>
    </subcellularLocation>
</comment>
<feature type="compositionally biased region" description="Basic and acidic residues" evidence="8">
    <location>
        <begin position="17"/>
        <end position="36"/>
    </location>
</feature>
<comment type="subunit">
    <text evidence="4">Part of a tri-snRNP complex.</text>
</comment>
<dbReference type="InterPro" id="IPR013957">
    <property type="entry name" value="SNRNP27"/>
</dbReference>
<sequence>MVQEAAQRDSRGKRKGDKSPTRGEDKYRDRSTERVVRNRSSSSVEDNSKKAVKVDEEDVRGRATERDGQEADVADDGDDHQSIEEMNQQEMMMKLMGFGSFDSTKGKHVEGVGSGVAKKNKATKYRQYMNREKGFNRALSPDRKR</sequence>
<keyword evidence="12" id="KW-1185">Reference proteome</keyword>
<dbReference type="STRING" id="36022.A0A061BAN9"/>
<evidence type="ECO:0000313" key="12">
    <source>
        <dbReference type="Proteomes" id="UP000189513"/>
    </source>
</evidence>
<feature type="region of interest" description="Disordered" evidence="8">
    <location>
        <begin position="1"/>
        <end position="85"/>
    </location>
</feature>
<dbReference type="OrthoDB" id="21368at2759"/>
<reference evidence="12" key="2">
    <citation type="journal article" date="2017" name="Genome Announc.">
        <title>Genome sequences of Cyberlindnera fabianii 65, Pichia kudriavzevii 129, and Saccharomyces cerevisiae 131 isolated from fermented masau fruits in Zimbabwe.</title>
        <authorList>
            <person name="van Rijswijck I.M.H."/>
            <person name="Derks M.F.L."/>
            <person name="Abee T."/>
            <person name="de Ridder D."/>
            <person name="Smid E.J."/>
        </authorList>
    </citation>
    <scope>NUCLEOTIDE SEQUENCE [LARGE SCALE GENOMIC DNA]</scope>
    <source>
        <strain evidence="12">65</strain>
    </source>
</reference>
<keyword evidence="7" id="KW-0539">Nucleus</keyword>
<gene>
    <name evidence="11" type="ORF">BON22_1432</name>
    <name evidence="10" type="ORF">CYFA0S_16e00452g</name>
</gene>
<reference evidence="10" key="1">
    <citation type="journal article" date="2014" name="Genome Announc.">
        <title>Genome sequence of the yeast Cyberlindnera fabianii (Hansenula fabianii).</title>
        <authorList>
            <person name="Freel K.C."/>
            <person name="Sarilar V."/>
            <person name="Neuveglise C."/>
            <person name="Devillers H."/>
            <person name="Friedrich A."/>
            <person name="Schacherer J."/>
        </authorList>
    </citation>
    <scope>NUCLEOTIDE SEQUENCE</scope>
    <source>
        <strain evidence="10">YJS4271</strain>
    </source>
</reference>
<evidence type="ECO:0000256" key="5">
    <source>
        <dbReference type="ARBA" id="ARBA00022664"/>
    </source>
</evidence>
<evidence type="ECO:0000256" key="7">
    <source>
        <dbReference type="ARBA" id="ARBA00023242"/>
    </source>
</evidence>
<evidence type="ECO:0000259" key="9">
    <source>
        <dbReference type="Pfam" id="PF08648"/>
    </source>
</evidence>
<dbReference type="GO" id="GO:0071011">
    <property type="term" value="C:precatalytic spliceosome"/>
    <property type="evidence" value="ECO:0007669"/>
    <property type="project" value="TreeGrafter"/>
</dbReference>
<dbReference type="GO" id="GO:0006397">
    <property type="term" value="P:mRNA processing"/>
    <property type="evidence" value="ECO:0007669"/>
    <property type="project" value="UniProtKB-KW"/>
</dbReference>
<reference evidence="11" key="3">
    <citation type="submission" date="2017-01" db="EMBL/GenBank/DDBJ databases">
        <authorList>
            <person name="Mah S.A."/>
            <person name="Swanson W.J."/>
            <person name="Moy G.W."/>
            <person name="Vacquier V.D."/>
        </authorList>
    </citation>
    <scope>NUCLEOTIDE SEQUENCE [LARGE SCALE GENOMIC DNA]</scope>
    <source>
        <strain evidence="11">65</strain>
    </source>
</reference>
<evidence type="ECO:0000256" key="3">
    <source>
        <dbReference type="ARBA" id="ARBA00008218"/>
    </source>
</evidence>
<dbReference type="PANTHER" id="PTHR31077">
    <property type="entry name" value="U4/U6.U5 SMALL NUCLEAR RIBONUCLEOPROTEIN 27 KDA PROTEIN"/>
    <property type="match status" value="1"/>
</dbReference>
<dbReference type="Pfam" id="PF08648">
    <property type="entry name" value="SNRNP27"/>
    <property type="match status" value="1"/>
</dbReference>
<proteinExistence type="inferred from homology"/>
<dbReference type="Proteomes" id="UP000189513">
    <property type="component" value="Unassembled WGS sequence"/>
</dbReference>
<feature type="compositionally biased region" description="Basic and acidic residues" evidence="8">
    <location>
        <begin position="1"/>
        <end position="10"/>
    </location>
</feature>
<feature type="compositionally biased region" description="Basic and acidic residues" evidence="8">
    <location>
        <begin position="129"/>
        <end position="145"/>
    </location>
</feature>
<evidence type="ECO:0000256" key="4">
    <source>
        <dbReference type="ARBA" id="ARBA00011825"/>
    </source>
</evidence>
<accession>A0A061BAN9</accession>
<evidence type="ECO:0000256" key="2">
    <source>
        <dbReference type="ARBA" id="ARBA00004123"/>
    </source>
</evidence>
<evidence type="ECO:0000313" key="10">
    <source>
        <dbReference type="EMBL" id="CDR44957.1"/>
    </source>
</evidence>
<evidence type="ECO:0000256" key="1">
    <source>
        <dbReference type="ARBA" id="ARBA00003632"/>
    </source>
</evidence>
<evidence type="ECO:0000313" key="11">
    <source>
        <dbReference type="EMBL" id="ONH69126.1"/>
    </source>
</evidence>
<comment type="function">
    <text evidence="1">May play a role in mRNA splicing.</text>
</comment>
<evidence type="ECO:0000256" key="8">
    <source>
        <dbReference type="SAM" id="MobiDB-lite"/>
    </source>
</evidence>